<name>A0A401ZUY8_9CHLR</name>
<sequence>MGKAIRVGLCLLPLVISFLFAACGTDPSNGGGGINSAPGVTDRFNAVTVHSSTFASSTASCHAGEQMLSGGWAVNTPAYQADKVERGGISHTIIDEYFIAASYPSSANSWTVTFTNQPSAGYVGDVLGIVHVECMSKGKAATIVSQSGDTNSGNSLTVNCPQGTKLTGGGYRLTNLSQSNLASIVIDFETSQPLNLTSWGVTTDYSIGNLNHFGNNVAVYGVCASNLNVTLGKVTSATAPGATKSGAATLGSAQAACPGGASPVGAGYHKTKFDPRAFPITLFYPSYGSNPQSWAVNVYALPPLTIDSPPITSGGTLNVLPLCASLSA</sequence>
<keyword evidence="3" id="KW-1185">Reference proteome</keyword>
<keyword evidence="1" id="KW-0732">Signal</keyword>
<evidence type="ECO:0000313" key="2">
    <source>
        <dbReference type="EMBL" id="GCE10606.1"/>
    </source>
</evidence>
<evidence type="ECO:0000313" key="3">
    <source>
        <dbReference type="Proteomes" id="UP000287352"/>
    </source>
</evidence>
<protein>
    <submittedName>
        <fullName evidence="2">Uncharacterized protein</fullName>
    </submittedName>
</protein>
<organism evidence="2 3">
    <name type="scientific">Tengunoibacter tsumagoiensis</name>
    <dbReference type="NCBI Taxonomy" id="2014871"/>
    <lineage>
        <taxon>Bacteria</taxon>
        <taxon>Bacillati</taxon>
        <taxon>Chloroflexota</taxon>
        <taxon>Ktedonobacteria</taxon>
        <taxon>Ktedonobacterales</taxon>
        <taxon>Dictyobacteraceae</taxon>
        <taxon>Tengunoibacter</taxon>
    </lineage>
</organism>
<dbReference type="EMBL" id="BIFR01000001">
    <property type="protein sequence ID" value="GCE10606.1"/>
    <property type="molecule type" value="Genomic_DNA"/>
</dbReference>
<comment type="caution">
    <text evidence="2">The sequence shown here is derived from an EMBL/GenBank/DDBJ whole genome shotgun (WGS) entry which is preliminary data.</text>
</comment>
<proteinExistence type="predicted"/>
<gene>
    <name evidence="2" type="ORF">KTT_04650</name>
</gene>
<feature type="signal peptide" evidence="1">
    <location>
        <begin position="1"/>
        <end position="21"/>
    </location>
</feature>
<dbReference type="OrthoDB" id="4334613at2"/>
<feature type="chain" id="PRO_5019058907" evidence="1">
    <location>
        <begin position="22"/>
        <end position="328"/>
    </location>
</feature>
<dbReference type="RefSeq" id="WP_126578199.1">
    <property type="nucleotide sequence ID" value="NZ_BIFR01000001.1"/>
</dbReference>
<accession>A0A401ZUY8</accession>
<reference evidence="3" key="1">
    <citation type="submission" date="2018-12" db="EMBL/GenBank/DDBJ databases">
        <title>Tengunoibacter tsumagoiensis gen. nov., sp. nov., Dictyobacter kobayashii sp. nov., D. alpinus sp. nov., and D. joshuensis sp. nov. and description of Dictyobacteraceae fam. nov. within the order Ktedonobacterales isolated from Tengu-no-mugimeshi.</title>
        <authorList>
            <person name="Wang C.M."/>
            <person name="Zheng Y."/>
            <person name="Sakai Y."/>
            <person name="Toyoda A."/>
            <person name="Minakuchi Y."/>
            <person name="Abe K."/>
            <person name="Yokota A."/>
            <person name="Yabe S."/>
        </authorList>
    </citation>
    <scope>NUCLEOTIDE SEQUENCE [LARGE SCALE GENOMIC DNA]</scope>
    <source>
        <strain evidence="3">Uno3</strain>
    </source>
</reference>
<dbReference type="Proteomes" id="UP000287352">
    <property type="component" value="Unassembled WGS sequence"/>
</dbReference>
<dbReference type="PROSITE" id="PS51257">
    <property type="entry name" value="PROKAR_LIPOPROTEIN"/>
    <property type="match status" value="1"/>
</dbReference>
<evidence type="ECO:0000256" key="1">
    <source>
        <dbReference type="SAM" id="SignalP"/>
    </source>
</evidence>
<dbReference type="AlphaFoldDB" id="A0A401ZUY8"/>